<evidence type="ECO:0000256" key="2">
    <source>
        <dbReference type="SAM" id="Phobius"/>
    </source>
</evidence>
<keyword evidence="3" id="KW-0732">Signal</keyword>
<feature type="signal peptide" evidence="3">
    <location>
        <begin position="1"/>
        <end position="21"/>
    </location>
</feature>
<keyword evidence="2" id="KW-1133">Transmembrane helix</keyword>
<accession>A0A9D4L7U0</accession>
<keyword evidence="5" id="KW-1185">Reference proteome</keyword>
<name>A0A9D4L7U0_DREPO</name>
<evidence type="ECO:0000256" key="3">
    <source>
        <dbReference type="SAM" id="SignalP"/>
    </source>
</evidence>
<feature type="transmembrane region" description="Helical" evidence="2">
    <location>
        <begin position="121"/>
        <end position="146"/>
    </location>
</feature>
<dbReference type="AlphaFoldDB" id="A0A9D4L7U0"/>
<reference evidence="4" key="2">
    <citation type="submission" date="2020-11" db="EMBL/GenBank/DDBJ databases">
        <authorList>
            <person name="McCartney M.A."/>
            <person name="Auch B."/>
            <person name="Kono T."/>
            <person name="Mallez S."/>
            <person name="Becker A."/>
            <person name="Gohl D.M."/>
            <person name="Silverstein K.A.T."/>
            <person name="Koren S."/>
            <person name="Bechman K.B."/>
            <person name="Herman A."/>
            <person name="Abrahante J.E."/>
            <person name="Garbe J."/>
        </authorList>
    </citation>
    <scope>NUCLEOTIDE SEQUENCE</scope>
    <source>
        <strain evidence="4">Duluth1</strain>
        <tissue evidence="4">Whole animal</tissue>
    </source>
</reference>
<feature type="region of interest" description="Disordered" evidence="1">
    <location>
        <begin position="233"/>
        <end position="259"/>
    </location>
</feature>
<comment type="caution">
    <text evidence="4">The sequence shown here is derived from an EMBL/GenBank/DDBJ whole genome shotgun (WGS) entry which is preliminary data.</text>
</comment>
<evidence type="ECO:0000313" key="5">
    <source>
        <dbReference type="Proteomes" id="UP000828390"/>
    </source>
</evidence>
<sequence length="259" mass="28837">MKNLIPVAVIYIGVYLTLTVARSVQPQGTDVQCKDGEFYHVEFGRCLSCSACMPELVPCGSLCHGFMIFKGFSFLQQPQEKPKGFSFLQQPEEKPKADCKTKEDVPEKTPKVLNAVEEERLWRTLAFALIGIICLLVVAAAVLFFLSLNGLRYYPGWFCKTVNNDAGDDSENGYVVIHQFIPNCATPPASPSPTPKEREAESEPTHVLVKYKPGITQYNRGYKPKRRLLPESADDVFESDDSAGNRSIPLAPIPEKEDC</sequence>
<evidence type="ECO:0000313" key="4">
    <source>
        <dbReference type="EMBL" id="KAH3852041.1"/>
    </source>
</evidence>
<protein>
    <submittedName>
        <fullName evidence="4">Uncharacterized protein</fullName>
    </submittedName>
</protein>
<keyword evidence="2" id="KW-0812">Transmembrane</keyword>
<feature type="compositionally biased region" description="Basic and acidic residues" evidence="1">
    <location>
        <begin position="195"/>
        <end position="204"/>
    </location>
</feature>
<reference evidence="4" key="1">
    <citation type="journal article" date="2019" name="bioRxiv">
        <title>The Genome of the Zebra Mussel, Dreissena polymorpha: A Resource for Invasive Species Research.</title>
        <authorList>
            <person name="McCartney M.A."/>
            <person name="Auch B."/>
            <person name="Kono T."/>
            <person name="Mallez S."/>
            <person name="Zhang Y."/>
            <person name="Obille A."/>
            <person name="Becker A."/>
            <person name="Abrahante J.E."/>
            <person name="Garbe J."/>
            <person name="Badalamenti J.P."/>
            <person name="Herman A."/>
            <person name="Mangelson H."/>
            <person name="Liachko I."/>
            <person name="Sullivan S."/>
            <person name="Sone E.D."/>
            <person name="Koren S."/>
            <person name="Silverstein K.A.T."/>
            <person name="Beckman K.B."/>
            <person name="Gohl D.M."/>
        </authorList>
    </citation>
    <scope>NUCLEOTIDE SEQUENCE</scope>
    <source>
        <strain evidence="4">Duluth1</strain>
        <tissue evidence="4">Whole animal</tissue>
    </source>
</reference>
<dbReference type="Proteomes" id="UP000828390">
    <property type="component" value="Unassembled WGS sequence"/>
</dbReference>
<dbReference type="EMBL" id="JAIWYP010000003">
    <property type="protein sequence ID" value="KAH3852041.1"/>
    <property type="molecule type" value="Genomic_DNA"/>
</dbReference>
<feature type="region of interest" description="Disordered" evidence="1">
    <location>
        <begin position="185"/>
        <end position="205"/>
    </location>
</feature>
<keyword evidence="2" id="KW-0472">Membrane</keyword>
<gene>
    <name evidence="4" type="ORF">DPMN_094534</name>
</gene>
<feature type="chain" id="PRO_5038461962" evidence="3">
    <location>
        <begin position="22"/>
        <end position="259"/>
    </location>
</feature>
<dbReference type="OrthoDB" id="6083769at2759"/>
<organism evidence="4 5">
    <name type="scientific">Dreissena polymorpha</name>
    <name type="common">Zebra mussel</name>
    <name type="synonym">Mytilus polymorpha</name>
    <dbReference type="NCBI Taxonomy" id="45954"/>
    <lineage>
        <taxon>Eukaryota</taxon>
        <taxon>Metazoa</taxon>
        <taxon>Spiralia</taxon>
        <taxon>Lophotrochozoa</taxon>
        <taxon>Mollusca</taxon>
        <taxon>Bivalvia</taxon>
        <taxon>Autobranchia</taxon>
        <taxon>Heteroconchia</taxon>
        <taxon>Euheterodonta</taxon>
        <taxon>Imparidentia</taxon>
        <taxon>Neoheterodontei</taxon>
        <taxon>Myida</taxon>
        <taxon>Dreissenoidea</taxon>
        <taxon>Dreissenidae</taxon>
        <taxon>Dreissena</taxon>
    </lineage>
</organism>
<proteinExistence type="predicted"/>
<evidence type="ECO:0000256" key="1">
    <source>
        <dbReference type="SAM" id="MobiDB-lite"/>
    </source>
</evidence>